<proteinExistence type="predicted"/>
<evidence type="ECO:0000313" key="2">
    <source>
        <dbReference type="EMBL" id="RYN70527.1"/>
    </source>
</evidence>
<dbReference type="InterPro" id="IPR010730">
    <property type="entry name" value="HET"/>
</dbReference>
<protein>
    <recommendedName>
        <fullName evidence="1">Heterokaryon incompatibility domain-containing protein</fullName>
    </recommendedName>
</protein>
<evidence type="ECO:0000313" key="3">
    <source>
        <dbReference type="Proteomes" id="UP000291422"/>
    </source>
</evidence>
<feature type="domain" description="Heterokaryon incompatibility" evidence="1">
    <location>
        <begin position="30"/>
        <end position="174"/>
    </location>
</feature>
<name>A0A4V1WQI3_ALTAL</name>
<dbReference type="PANTHER" id="PTHR33112:SF16">
    <property type="entry name" value="HETEROKARYON INCOMPATIBILITY DOMAIN-CONTAINING PROTEIN"/>
    <property type="match status" value="1"/>
</dbReference>
<sequence>MLGKHQNWGELFQKKDCKLFQSSNGQTGRYAALSYCWGADLPSTTTTINLQAHKSAIDFSTLPQTLKDAIVVVRWLGIEYIWIDCLCILQDSKADWEHESARMADVYSNAHLTIAASRAEHCGEGFLGVRKVRTPLCVDIEDDEGPSKFYFQQRSDRSYEFSQALDRRAWAAQESLLSHHVLRFNEGQMTRGCDQFYGTEDGSEDHAGLIVGRIEKIAESVSQPWQPNGQQFAIGHWARFIESYSARQLTYDTDALPAISGIIQEIQRLTGDTYYSGLWKQNFLDGLLWRPEARLGSPERVEGHPQTPRRRHEWIAPSWSWASVQGRITHLLWYSDIEYSACLEECSVTHCGIDPFGALKEGFARLTGPVTFVTDVQAEFEVPDGRGCMIQLRNGISTEGIVFFDFVHHMSCDVLMITSSRGICIEKVEHMTNTYVRIGVVIVRSVQHTGDKVAYNLVGNLAAKGDWRSLTTSDHVPPRSIILV</sequence>
<dbReference type="AlphaFoldDB" id="A0A4V1WQI3"/>
<dbReference type="PANTHER" id="PTHR33112">
    <property type="entry name" value="DOMAIN PROTEIN, PUTATIVE-RELATED"/>
    <property type="match status" value="1"/>
</dbReference>
<accession>A0A4V1WQI3</accession>
<organism evidence="2 3">
    <name type="scientific">Alternaria alternata</name>
    <name type="common">Alternaria rot fungus</name>
    <name type="synonym">Torula alternata</name>
    <dbReference type="NCBI Taxonomy" id="5599"/>
    <lineage>
        <taxon>Eukaryota</taxon>
        <taxon>Fungi</taxon>
        <taxon>Dikarya</taxon>
        <taxon>Ascomycota</taxon>
        <taxon>Pezizomycotina</taxon>
        <taxon>Dothideomycetes</taxon>
        <taxon>Pleosporomycetidae</taxon>
        <taxon>Pleosporales</taxon>
        <taxon>Pleosporineae</taxon>
        <taxon>Pleosporaceae</taxon>
        <taxon>Alternaria</taxon>
        <taxon>Alternaria sect. Alternaria</taxon>
        <taxon>Alternaria alternata complex</taxon>
    </lineage>
</organism>
<evidence type="ECO:0000259" key="1">
    <source>
        <dbReference type="Pfam" id="PF06985"/>
    </source>
</evidence>
<dbReference type="EMBL" id="PDXD01000039">
    <property type="protein sequence ID" value="RYN70527.1"/>
    <property type="molecule type" value="Genomic_DNA"/>
</dbReference>
<dbReference type="Proteomes" id="UP000291422">
    <property type="component" value="Unassembled WGS sequence"/>
</dbReference>
<gene>
    <name evidence="2" type="ORF">AA0117_g10393</name>
</gene>
<reference evidence="3" key="1">
    <citation type="journal article" date="2019" name="bioRxiv">
        <title>Genomics, evolutionary history and diagnostics of the Alternaria alternata species group including apple and Asian pear pathotypes.</title>
        <authorList>
            <person name="Armitage A.D."/>
            <person name="Cockerton H.M."/>
            <person name="Sreenivasaprasad S."/>
            <person name="Woodhall J.W."/>
            <person name="Lane C.R."/>
            <person name="Harrison R.J."/>
            <person name="Clarkson J.P."/>
        </authorList>
    </citation>
    <scope>NUCLEOTIDE SEQUENCE [LARGE SCALE GENOMIC DNA]</scope>
    <source>
        <strain evidence="3">FERA 1177</strain>
    </source>
</reference>
<comment type="caution">
    <text evidence="2">The sequence shown here is derived from an EMBL/GenBank/DDBJ whole genome shotgun (WGS) entry which is preliminary data.</text>
</comment>
<dbReference type="VEuPathDB" id="FungiDB:CC77DRAFT_444183"/>
<dbReference type="Pfam" id="PF06985">
    <property type="entry name" value="HET"/>
    <property type="match status" value="1"/>
</dbReference>